<dbReference type="Proteomes" id="UP000199623">
    <property type="component" value="Unassembled WGS sequence"/>
</dbReference>
<feature type="transmembrane region" description="Helical" evidence="2">
    <location>
        <begin position="46"/>
        <end position="65"/>
    </location>
</feature>
<reference evidence="4" key="1">
    <citation type="submission" date="2016-10" db="EMBL/GenBank/DDBJ databases">
        <authorList>
            <person name="Varghese N."/>
            <person name="Submissions S."/>
        </authorList>
    </citation>
    <scope>NUCLEOTIDE SEQUENCE [LARGE SCALE GENOMIC DNA]</scope>
    <source>
        <strain evidence="4">CGMCC 4.3506</strain>
    </source>
</reference>
<accession>A0A1G7S590</accession>
<dbReference type="AlphaFoldDB" id="A0A1G7S590"/>
<gene>
    <name evidence="3" type="ORF">SAMN05216553_10653</name>
</gene>
<dbReference type="STRING" id="200378.SAMN05216553_10653"/>
<evidence type="ECO:0000256" key="2">
    <source>
        <dbReference type="SAM" id="Phobius"/>
    </source>
</evidence>
<organism evidence="3 4">
    <name type="scientific">Lentzea fradiae</name>
    <dbReference type="NCBI Taxonomy" id="200378"/>
    <lineage>
        <taxon>Bacteria</taxon>
        <taxon>Bacillati</taxon>
        <taxon>Actinomycetota</taxon>
        <taxon>Actinomycetes</taxon>
        <taxon>Pseudonocardiales</taxon>
        <taxon>Pseudonocardiaceae</taxon>
        <taxon>Lentzea</taxon>
    </lineage>
</organism>
<name>A0A1G7S590_9PSEU</name>
<evidence type="ECO:0000313" key="4">
    <source>
        <dbReference type="Proteomes" id="UP000199623"/>
    </source>
</evidence>
<keyword evidence="4" id="KW-1185">Reference proteome</keyword>
<evidence type="ECO:0000256" key="1">
    <source>
        <dbReference type="SAM" id="MobiDB-lite"/>
    </source>
</evidence>
<protein>
    <submittedName>
        <fullName evidence="3">Uncharacterized protein</fullName>
    </submittedName>
</protein>
<dbReference type="EMBL" id="FNCC01000006">
    <property type="protein sequence ID" value="SDG18163.1"/>
    <property type="molecule type" value="Genomic_DNA"/>
</dbReference>
<feature type="region of interest" description="Disordered" evidence="1">
    <location>
        <begin position="265"/>
        <end position="288"/>
    </location>
</feature>
<keyword evidence="2" id="KW-0812">Transmembrane</keyword>
<proteinExistence type="predicted"/>
<dbReference type="OrthoDB" id="4549522at2"/>
<sequence length="288" mass="31704">MGGEVHYDIEDHPDLQDSAWTRRATRRARREIRGQRRRAFLRGHSGKIITAVALVAVGATVAGLYRAGTFDDVSMPDVDLPYSGVNVEQPFAGTPAEHWSDGERGIVLPSTDPAFEQVRQALVAARIDPVTISEHKPDKFLAALAPQARDHYSQEFEKWVTRLKPGTKLLPNGIRVSGKMTLGESNGHQAVTTDYVFAYAFEPPDPKKLFDQMEIVAAVRTKVTYEVTPEGLWPVESSGFQYSIACQASKDGFLAPQFTEPAKHLDGLDDDEAHFSVDGPVPTDGNCE</sequence>
<keyword evidence="2" id="KW-1133">Transmembrane helix</keyword>
<evidence type="ECO:0000313" key="3">
    <source>
        <dbReference type="EMBL" id="SDG18163.1"/>
    </source>
</evidence>
<keyword evidence="2" id="KW-0472">Membrane</keyword>
<dbReference type="RefSeq" id="WP_143035939.1">
    <property type="nucleotide sequence ID" value="NZ_FNCC01000006.1"/>
</dbReference>